<sequence length="600" mass="69930">MTLSKTIENLKEETLIRYLSKSEVHWYNTPEYFSPLYRKFIATLIEGKEPEGFREKFLQQSIDVQNELINDECYKNSGVLFDRYLLCIYPARYEPSNPRKLKDHELNERGLLSYLQKEYGRSSNEHQSFQLSREIEGILQLLPYEDGDVEGKEIKEKYKVEAKSSCFKLVVLKHKLSLINKKWMELIRYREPSKASQASMDNIVDFNMSSDEHAKLNTAVIKRFYFEIDEGKAAGDDTYSFRINQIPYYLRVLEEQVKQELWVALTKGKNIESTKERILNRFEVCKSEVVGGLVNHHYKDYDQKLMDQLQHTILVNQFSNSFLAENELIKLCSDEFFTFSHSTDWLTSNNENERIEGLMNELGIPENEFKKEWVAMASTLARMLSFTNKTLRQLMPTTQMNICILIVAILKSPQSSRNKAVKSKIAGSSKNNYSIYNDLKKAHDWIIKNDPDLRDKHSISKLRPTSLSFFKSIYEEIHYSLVCSVEGKKVSHGTFNKMRLIHFDIVSDLLGKLRKQSHLYTIWIIESYYVKKRNGDLGPQELPLSLNVPGSKHGLLGIIEHHIINTEWGGALESLKERHSVTWNPVSWMKEQVLESNIEL</sequence>
<evidence type="ECO:0000313" key="1">
    <source>
        <dbReference type="EMBL" id="OHU95333.1"/>
    </source>
</evidence>
<organism evidence="1 2">
    <name type="scientific">Pseudoalteromonas byunsanensis</name>
    <dbReference type="NCBI Taxonomy" id="327939"/>
    <lineage>
        <taxon>Bacteria</taxon>
        <taxon>Pseudomonadati</taxon>
        <taxon>Pseudomonadota</taxon>
        <taxon>Gammaproteobacteria</taxon>
        <taxon>Alteromonadales</taxon>
        <taxon>Pseudoalteromonadaceae</taxon>
        <taxon>Pseudoalteromonas</taxon>
    </lineage>
</organism>
<keyword evidence="2" id="KW-1185">Reference proteome</keyword>
<dbReference type="AlphaFoldDB" id="A0A1S1N5P8"/>
<dbReference type="Proteomes" id="UP000180253">
    <property type="component" value="Unassembled WGS sequence"/>
</dbReference>
<reference evidence="1 2" key="1">
    <citation type="submission" date="2016-10" db="EMBL/GenBank/DDBJ databases">
        <title>Pseudoalteromonas amylolytica sp. nov., isolated from the surface seawater.</title>
        <authorList>
            <person name="Wu Y.-H."/>
            <person name="Cheng H."/>
            <person name="Jin X.-B."/>
            <person name="Wang C.-S."/>
            <person name="Xu X.-W."/>
        </authorList>
    </citation>
    <scope>NUCLEOTIDE SEQUENCE [LARGE SCALE GENOMIC DNA]</scope>
    <source>
        <strain evidence="1 2">JCM 12483</strain>
    </source>
</reference>
<dbReference type="RefSeq" id="WP_070992066.1">
    <property type="nucleotide sequence ID" value="NZ_CBCSHD010000005.1"/>
</dbReference>
<accession>A0A1S1N5P8</accession>
<evidence type="ECO:0000313" key="2">
    <source>
        <dbReference type="Proteomes" id="UP000180253"/>
    </source>
</evidence>
<name>A0A1S1N5P8_9GAMM</name>
<protein>
    <submittedName>
        <fullName evidence="1">Uncharacterized protein</fullName>
    </submittedName>
</protein>
<gene>
    <name evidence="1" type="ORF">BIW53_11500</name>
</gene>
<dbReference type="OrthoDB" id="6402106at2"/>
<proteinExistence type="predicted"/>
<dbReference type="EMBL" id="MNAN01000031">
    <property type="protein sequence ID" value="OHU95333.1"/>
    <property type="molecule type" value="Genomic_DNA"/>
</dbReference>
<comment type="caution">
    <text evidence="1">The sequence shown here is derived from an EMBL/GenBank/DDBJ whole genome shotgun (WGS) entry which is preliminary data.</text>
</comment>